<feature type="transmembrane region" description="Helical" evidence="1">
    <location>
        <begin position="33"/>
        <end position="55"/>
    </location>
</feature>
<keyword evidence="1" id="KW-0472">Membrane</keyword>
<name>A0ABY7WSG4_9LACO</name>
<organism evidence="2 3">
    <name type="scientific">Lacticaseibacillus pabuli</name>
    <dbReference type="NCBI Taxonomy" id="3025672"/>
    <lineage>
        <taxon>Bacteria</taxon>
        <taxon>Bacillati</taxon>
        <taxon>Bacillota</taxon>
        <taxon>Bacilli</taxon>
        <taxon>Lactobacillales</taxon>
        <taxon>Lactobacillaceae</taxon>
        <taxon>Lacticaseibacillus</taxon>
    </lineage>
</organism>
<dbReference type="RefSeq" id="WP_274261048.1">
    <property type="nucleotide sequence ID" value="NZ_CP117884.1"/>
</dbReference>
<evidence type="ECO:0000313" key="2">
    <source>
        <dbReference type="EMBL" id="WDF83112.1"/>
    </source>
</evidence>
<feature type="transmembrane region" description="Helical" evidence="1">
    <location>
        <begin position="7"/>
        <end position="27"/>
    </location>
</feature>
<accession>A0ABY7WSG4</accession>
<evidence type="ECO:0000256" key="1">
    <source>
        <dbReference type="SAM" id="Phobius"/>
    </source>
</evidence>
<keyword evidence="1" id="KW-0812">Transmembrane</keyword>
<keyword evidence="1" id="KW-1133">Transmembrane helix</keyword>
<evidence type="ECO:0000313" key="3">
    <source>
        <dbReference type="Proteomes" id="UP001220377"/>
    </source>
</evidence>
<keyword evidence="3" id="KW-1185">Reference proteome</keyword>
<dbReference type="EMBL" id="CP117884">
    <property type="protein sequence ID" value="WDF83112.1"/>
    <property type="molecule type" value="Genomic_DNA"/>
</dbReference>
<reference evidence="2 3" key="1">
    <citation type="submission" date="2023-02" db="EMBL/GenBank/DDBJ databases">
        <title>Genome sequence of Lacticaseibacillus sp. KACC 23028.</title>
        <authorList>
            <person name="Kim S."/>
            <person name="Heo J."/>
            <person name="Kwon S.-W."/>
        </authorList>
    </citation>
    <scope>NUCLEOTIDE SEQUENCE [LARGE SCALE GENOMIC DNA]</scope>
    <source>
        <strain evidence="2 3">KACC 23028</strain>
    </source>
</reference>
<evidence type="ECO:0008006" key="4">
    <source>
        <dbReference type="Google" id="ProtNLM"/>
    </source>
</evidence>
<sequence length="77" mass="9173">MNAFFNKISFIFVGISTYLILFLIMSYPHYELMTWHGFFGGMWIVPIFIAVAYIWRQVHLNEIKYLIQDAVKRASLH</sequence>
<dbReference type="Proteomes" id="UP001220377">
    <property type="component" value="Chromosome"/>
</dbReference>
<proteinExistence type="predicted"/>
<gene>
    <name evidence="2" type="ORF">PQ472_02440</name>
</gene>
<protein>
    <recommendedName>
        <fullName evidence="4">DUF485 domain-containing protein</fullName>
    </recommendedName>
</protein>